<protein>
    <recommendedName>
        <fullName evidence="1">AB hydrolase-1 domain-containing protein</fullName>
    </recommendedName>
</protein>
<dbReference type="InterPro" id="IPR029058">
    <property type="entry name" value="AB_hydrolase_fold"/>
</dbReference>
<reference evidence="2" key="1">
    <citation type="journal article" date="2014" name="Int. J. Syst. Evol. Microbiol.">
        <title>Complete genome sequence of Corynebacterium casei LMG S-19264T (=DSM 44701T), isolated from a smear-ripened cheese.</title>
        <authorList>
            <consortium name="US DOE Joint Genome Institute (JGI-PGF)"/>
            <person name="Walter F."/>
            <person name="Albersmeier A."/>
            <person name="Kalinowski J."/>
            <person name="Ruckert C."/>
        </authorList>
    </citation>
    <scope>NUCLEOTIDE SEQUENCE</scope>
    <source>
        <strain evidence="2">CCM 7905</strain>
    </source>
</reference>
<dbReference type="Proteomes" id="UP000654257">
    <property type="component" value="Unassembled WGS sequence"/>
</dbReference>
<evidence type="ECO:0000313" key="2">
    <source>
        <dbReference type="EMBL" id="GGF95187.1"/>
    </source>
</evidence>
<dbReference type="EMBL" id="BMCU01000001">
    <property type="protein sequence ID" value="GGF95187.1"/>
    <property type="molecule type" value="Genomic_DNA"/>
</dbReference>
<dbReference type="Gene3D" id="3.40.50.1820">
    <property type="entry name" value="alpha/beta hydrolase"/>
    <property type="match status" value="1"/>
</dbReference>
<evidence type="ECO:0000259" key="1">
    <source>
        <dbReference type="Pfam" id="PF12697"/>
    </source>
</evidence>
<reference evidence="2" key="2">
    <citation type="submission" date="2020-09" db="EMBL/GenBank/DDBJ databases">
        <authorList>
            <person name="Sun Q."/>
            <person name="Sedlacek I."/>
        </authorList>
    </citation>
    <scope>NUCLEOTIDE SEQUENCE</scope>
    <source>
        <strain evidence="2">CCM 7905</strain>
    </source>
</reference>
<name>A0A917FN76_9NOCA</name>
<keyword evidence="3" id="KW-1185">Reference proteome</keyword>
<dbReference type="RefSeq" id="WP_188543221.1">
    <property type="nucleotide sequence ID" value="NZ_BMCU01000001.1"/>
</dbReference>
<gene>
    <name evidence="2" type="ORF">GCM10007304_06300</name>
</gene>
<dbReference type="Pfam" id="PF12697">
    <property type="entry name" value="Abhydrolase_6"/>
    <property type="match status" value="1"/>
</dbReference>
<comment type="caution">
    <text evidence="2">The sequence shown here is derived from an EMBL/GenBank/DDBJ whole genome shotgun (WGS) entry which is preliminary data.</text>
</comment>
<accession>A0A917FN76</accession>
<dbReference type="InterPro" id="IPR000073">
    <property type="entry name" value="AB_hydrolase_1"/>
</dbReference>
<evidence type="ECO:0000313" key="3">
    <source>
        <dbReference type="Proteomes" id="UP000654257"/>
    </source>
</evidence>
<sequence length="261" mass="27998">METVAVQVGHGTVLTVRLHPGPEGAPVVVIAPGLGVPPSYYDFVASGSVKRGFNSATLELGSGGYQELVGVDFPAMFEVVRERFDRSTPYLLGHSLGGHLSMMYAARIRGRLGGLALVASGSPFHRGYGVRSAGMYLGATAVSLTAAVAGHWPGDRLGAQGFGRQSKELVSDWSRFARSGKIDPVGADIDYEERIARLTLPVLSISIEGDDQTPPRTTKNLVEKMPKADVTSWHEPKDLGHNGWIADSYGVVERVAQWIKQ</sequence>
<dbReference type="InterPro" id="IPR017208">
    <property type="entry name" value="UCP037442_abhydr"/>
</dbReference>
<dbReference type="GO" id="GO:0003824">
    <property type="term" value="F:catalytic activity"/>
    <property type="evidence" value="ECO:0007669"/>
    <property type="project" value="UniProtKB-ARBA"/>
</dbReference>
<feature type="domain" description="AB hydrolase-1" evidence="1">
    <location>
        <begin position="28"/>
        <end position="245"/>
    </location>
</feature>
<organism evidence="2 3">
    <name type="scientific">Rhodococcoides trifolii</name>
    <dbReference type="NCBI Taxonomy" id="908250"/>
    <lineage>
        <taxon>Bacteria</taxon>
        <taxon>Bacillati</taxon>
        <taxon>Actinomycetota</taxon>
        <taxon>Actinomycetes</taxon>
        <taxon>Mycobacteriales</taxon>
        <taxon>Nocardiaceae</taxon>
        <taxon>Rhodococcoides</taxon>
    </lineage>
</organism>
<dbReference type="PIRSF" id="PIRSF037442">
    <property type="entry name" value="UCP037442_abhydr"/>
    <property type="match status" value="1"/>
</dbReference>
<dbReference type="SUPFAM" id="SSF53474">
    <property type="entry name" value="alpha/beta-Hydrolases"/>
    <property type="match status" value="1"/>
</dbReference>
<proteinExistence type="predicted"/>
<dbReference type="AlphaFoldDB" id="A0A917FN76"/>